<dbReference type="InterPro" id="IPR036291">
    <property type="entry name" value="NAD(P)-bd_dom_sf"/>
</dbReference>
<dbReference type="InterPro" id="IPR051267">
    <property type="entry name" value="STEAP_metalloreductase"/>
</dbReference>
<dbReference type="EMBL" id="CABVIF010000018">
    <property type="protein sequence ID" value="VVP53888.1"/>
    <property type="molecule type" value="Genomic_DNA"/>
</dbReference>
<dbReference type="Proteomes" id="UP000327111">
    <property type="component" value="Unassembled WGS sequence"/>
</dbReference>
<dbReference type="PANTHER" id="PTHR14239">
    <property type="entry name" value="DUDULIN-RELATED"/>
    <property type="match status" value="1"/>
</dbReference>
<protein>
    <recommendedName>
        <fullName evidence="2">Pyrroline-5-carboxylate reductase catalytic N-terminal domain-containing protein</fullName>
    </recommendedName>
</protein>
<evidence type="ECO:0000259" key="2">
    <source>
        <dbReference type="Pfam" id="PF03807"/>
    </source>
</evidence>
<dbReference type="Gene3D" id="3.40.50.720">
    <property type="entry name" value="NAD(P)-binding Rossmann-like Domain"/>
    <property type="match status" value="1"/>
</dbReference>
<feature type="domain" description="Pyrroline-5-carboxylate reductase catalytic N-terminal" evidence="2">
    <location>
        <begin position="3"/>
        <end position="92"/>
    </location>
</feature>
<dbReference type="InterPro" id="IPR028939">
    <property type="entry name" value="P5C_Rdtase_cat_N"/>
</dbReference>
<dbReference type="RefSeq" id="WP_150736223.1">
    <property type="nucleotide sequence ID" value="NZ_CABVIF010000018.1"/>
</dbReference>
<evidence type="ECO:0000313" key="4">
    <source>
        <dbReference type="Proteomes" id="UP000327111"/>
    </source>
</evidence>
<sequence length="219" mass="23701">MTTIGIIGAGEVGSQIARAAISNGYNVVISNSRGPETLKDLVDELGPFAHATTSRDVAKLGDFVVIAVPLKLENNMPAAELAGKLVIDTNNYMIWRDGHYPMIDSGDKTAHQLRQEQLPASKVVKAFTHIQAARITLWNRAKGSPERLALALSSDFPEAAEWVAQLYDQFGFDAVDHSPLSESWRNAPGQPAWRQERQTQAELAANLAKADPALTTNGG</sequence>
<accession>A0A5E7PXC0</accession>
<dbReference type="GO" id="GO:0016491">
    <property type="term" value="F:oxidoreductase activity"/>
    <property type="evidence" value="ECO:0007669"/>
    <property type="project" value="UniProtKB-KW"/>
</dbReference>
<keyword evidence="1" id="KW-0560">Oxidoreductase</keyword>
<dbReference type="Pfam" id="PF03807">
    <property type="entry name" value="F420_oxidored"/>
    <property type="match status" value="1"/>
</dbReference>
<evidence type="ECO:0000313" key="3">
    <source>
        <dbReference type="EMBL" id="VVP53888.1"/>
    </source>
</evidence>
<organism evidence="3 4">
    <name type="scientific">Pseudomonas fluorescens</name>
    <dbReference type="NCBI Taxonomy" id="294"/>
    <lineage>
        <taxon>Bacteria</taxon>
        <taxon>Pseudomonadati</taxon>
        <taxon>Pseudomonadota</taxon>
        <taxon>Gammaproteobacteria</taxon>
        <taxon>Pseudomonadales</taxon>
        <taxon>Pseudomonadaceae</taxon>
        <taxon>Pseudomonas</taxon>
    </lineage>
</organism>
<dbReference type="PANTHER" id="PTHR14239:SF10">
    <property type="entry name" value="REDUCTASE"/>
    <property type="match status" value="1"/>
</dbReference>
<proteinExistence type="predicted"/>
<reference evidence="3 4" key="1">
    <citation type="submission" date="2019-09" db="EMBL/GenBank/DDBJ databases">
        <authorList>
            <person name="Chandra G."/>
            <person name="Truman W A."/>
        </authorList>
    </citation>
    <scope>NUCLEOTIDE SEQUENCE [LARGE SCALE GENOMIC DNA]</scope>
    <source>
        <strain evidence="3">PS854</strain>
    </source>
</reference>
<dbReference type="SUPFAM" id="SSF51735">
    <property type="entry name" value="NAD(P)-binding Rossmann-fold domains"/>
    <property type="match status" value="1"/>
</dbReference>
<gene>
    <name evidence="3" type="ORF">PS854_05513</name>
</gene>
<name>A0A5E7PXC0_PSEFL</name>
<dbReference type="AlphaFoldDB" id="A0A5E7PXC0"/>
<evidence type="ECO:0000256" key="1">
    <source>
        <dbReference type="ARBA" id="ARBA00023002"/>
    </source>
</evidence>